<dbReference type="eggNOG" id="ENOG502TB64">
    <property type="taxonomic scope" value="Eukaryota"/>
</dbReference>
<dbReference type="VEuPathDB" id="FungiDB:MYCFIDRAFT_194451"/>
<evidence type="ECO:0000256" key="1">
    <source>
        <dbReference type="SAM" id="MobiDB-lite"/>
    </source>
</evidence>
<evidence type="ECO:0000313" key="3">
    <source>
        <dbReference type="Proteomes" id="UP000016932"/>
    </source>
</evidence>
<keyword evidence="3" id="KW-1185">Reference proteome</keyword>
<protein>
    <submittedName>
        <fullName evidence="2">Uncharacterized protein</fullName>
    </submittedName>
</protein>
<proteinExistence type="predicted"/>
<dbReference type="AlphaFoldDB" id="M2Z996"/>
<evidence type="ECO:0000313" key="2">
    <source>
        <dbReference type="EMBL" id="EME86375.1"/>
    </source>
</evidence>
<dbReference type="Proteomes" id="UP000016932">
    <property type="component" value="Unassembled WGS sequence"/>
</dbReference>
<dbReference type="OrthoDB" id="3645944at2759"/>
<dbReference type="RefSeq" id="XP_007923672.1">
    <property type="nucleotide sequence ID" value="XM_007925481.1"/>
</dbReference>
<reference evidence="2 3" key="1">
    <citation type="journal article" date="2012" name="PLoS Pathog.">
        <title>Diverse lifestyles and strategies of plant pathogenesis encoded in the genomes of eighteen Dothideomycetes fungi.</title>
        <authorList>
            <person name="Ohm R.A."/>
            <person name="Feau N."/>
            <person name="Henrissat B."/>
            <person name="Schoch C.L."/>
            <person name="Horwitz B.A."/>
            <person name="Barry K.W."/>
            <person name="Condon B.J."/>
            <person name="Copeland A.C."/>
            <person name="Dhillon B."/>
            <person name="Glaser F."/>
            <person name="Hesse C.N."/>
            <person name="Kosti I."/>
            <person name="LaButti K."/>
            <person name="Lindquist E.A."/>
            <person name="Lucas S."/>
            <person name="Salamov A.A."/>
            <person name="Bradshaw R.E."/>
            <person name="Ciuffetti L."/>
            <person name="Hamelin R.C."/>
            <person name="Kema G.H.J."/>
            <person name="Lawrence C."/>
            <person name="Scott J.A."/>
            <person name="Spatafora J.W."/>
            <person name="Turgeon B.G."/>
            <person name="de Wit P.J.G.M."/>
            <person name="Zhong S."/>
            <person name="Goodwin S.B."/>
            <person name="Grigoriev I.V."/>
        </authorList>
    </citation>
    <scope>NUCLEOTIDE SEQUENCE [LARGE SCALE GENOMIC DNA]</scope>
    <source>
        <strain evidence="2 3">CIRAD86</strain>
    </source>
</reference>
<dbReference type="GeneID" id="19335385"/>
<dbReference type="KEGG" id="pfj:MYCFIDRAFT_194451"/>
<feature type="compositionally biased region" description="Acidic residues" evidence="1">
    <location>
        <begin position="448"/>
        <end position="457"/>
    </location>
</feature>
<dbReference type="EMBL" id="KB446556">
    <property type="protein sequence ID" value="EME86375.1"/>
    <property type="molecule type" value="Genomic_DNA"/>
</dbReference>
<gene>
    <name evidence="2" type="ORF">MYCFIDRAFT_194451</name>
</gene>
<feature type="region of interest" description="Disordered" evidence="1">
    <location>
        <begin position="1"/>
        <end position="24"/>
    </location>
</feature>
<feature type="compositionally biased region" description="Acidic residues" evidence="1">
    <location>
        <begin position="421"/>
        <end position="433"/>
    </location>
</feature>
<accession>M2Z996</accession>
<organism evidence="2 3">
    <name type="scientific">Pseudocercospora fijiensis (strain CIRAD86)</name>
    <name type="common">Black leaf streak disease fungus</name>
    <name type="synonym">Mycosphaerella fijiensis</name>
    <dbReference type="NCBI Taxonomy" id="383855"/>
    <lineage>
        <taxon>Eukaryota</taxon>
        <taxon>Fungi</taxon>
        <taxon>Dikarya</taxon>
        <taxon>Ascomycota</taxon>
        <taxon>Pezizomycotina</taxon>
        <taxon>Dothideomycetes</taxon>
        <taxon>Dothideomycetidae</taxon>
        <taxon>Mycosphaerellales</taxon>
        <taxon>Mycosphaerellaceae</taxon>
        <taxon>Pseudocercospora</taxon>
    </lineage>
</organism>
<name>M2Z996_PSEFD</name>
<dbReference type="HOGENOM" id="CLU_598674_0_0_1"/>
<sequence>MTDPHMSQPAAAHGHSDRFESLSMSHQQAFKIPISGISGSQDAFLTVTGTVETARKFHPAAQSLIPQANEPAEMMTAFQTSLKILQLQGVFPTNEQIETSERQGGAFCDVENPVSDANQPSIAGRGSPPIKNVFFIDGVLAFLRHGAAYHGHQSCFELGLLTHDLDHNTHRIDIFPSEIGKPGTTHTLWMLRKVQATRGFFRVDHEESFLGFTYRSDHPLTKPKPKPSISPAHFRSDKDLITERYTVEGILSGKAGLTPDHFFGEVLLYVAMGIKNTNLLTEKINNLRQSPSSPKLTNNNLTKRITAALKAKAWLEDRSEDEVMDEYDIIVRGKVNTRRKQIRDGTSRRSKKRKDVVRTIVDNDDEEELMAEISEDEEEEGMMFDEEETADRSSPSGPHARRGRSSRRQAVSYAEPGFESSGDEEDEEDEEGSEQARKRVKLRRSIVESDDSDVYED</sequence>
<feature type="region of interest" description="Disordered" evidence="1">
    <location>
        <begin position="339"/>
        <end position="457"/>
    </location>
</feature>
<feature type="compositionally biased region" description="Acidic residues" evidence="1">
    <location>
        <begin position="362"/>
        <end position="389"/>
    </location>
</feature>